<dbReference type="InterPro" id="IPR006015">
    <property type="entry name" value="Universal_stress_UspA"/>
</dbReference>
<dbReference type="InterPro" id="IPR014729">
    <property type="entry name" value="Rossmann-like_a/b/a_fold"/>
</dbReference>
<dbReference type="Proteomes" id="UP000199025">
    <property type="component" value="Unassembled WGS sequence"/>
</dbReference>
<name>A0A1I3L164_9PSEU</name>
<evidence type="ECO:0000313" key="5">
    <source>
        <dbReference type="EMBL" id="SFI78135.1"/>
    </source>
</evidence>
<dbReference type="EMBL" id="FORP01000001">
    <property type="protein sequence ID" value="SFI78135.1"/>
    <property type="molecule type" value="Genomic_DNA"/>
</dbReference>
<dbReference type="AlphaFoldDB" id="A0A1I3L164"/>
<dbReference type="Gene3D" id="3.40.50.620">
    <property type="entry name" value="HUPs"/>
    <property type="match status" value="2"/>
</dbReference>
<proteinExistence type="inferred from homology"/>
<gene>
    <name evidence="5" type="ORF">SAMN05421835_101764</name>
</gene>
<evidence type="ECO:0000313" key="6">
    <source>
        <dbReference type="Proteomes" id="UP000199025"/>
    </source>
</evidence>
<evidence type="ECO:0000256" key="2">
    <source>
        <dbReference type="ARBA" id="ARBA00022741"/>
    </source>
</evidence>
<evidence type="ECO:0000256" key="1">
    <source>
        <dbReference type="ARBA" id="ARBA00008791"/>
    </source>
</evidence>
<protein>
    <submittedName>
        <fullName evidence="5">Nucleotide-binding universal stress protein, UspA family</fullName>
    </submittedName>
</protein>
<evidence type="ECO:0000259" key="4">
    <source>
        <dbReference type="Pfam" id="PF00582"/>
    </source>
</evidence>
<comment type="similarity">
    <text evidence="1">Belongs to the universal stress protein A family.</text>
</comment>
<dbReference type="SUPFAM" id="SSF52402">
    <property type="entry name" value="Adenine nucleotide alpha hydrolases-like"/>
    <property type="match status" value="2"/>
</dbReference>
<keyword evidence="3" id="KW-0067">ATP-binding</keyword>
<dbReference type="GO" id="GO:0005524">
    <property type="term" value="F:ATP binding"/>
    <property type="evidence" value="ECO:0007669"/>
    <property type="project" value="UniProtKB-KW"/>
</dbReference>
<sequence>MTDSAGAIVAGVDGSESALRAVTWAAAEASARKLRLHLVSCFDPALGYYGAGLPMPQEAFDAVEKLAEDRLAEAAEIARDVDGDLVATTERVRVSPVPFLIELSRVARMIVLGPTGRGGFGGMMTGSTAVAVVAHSECPVVIVRGDEPASGPVVVGVDGSPTSVKALGAAFEEACRREVPLVAVHAWSDYEYVTAVPVEYAVLDLEPAEEEQARVLAESLAGWQEKYPDVPVERVVVKDRPRHQLLDWSAKAQLVVVGSRGRGGFQGLLLGSTSQALVHRAQCPVMVVRP</sequence>
<feature type="domain" description="UspA" evidence="4">
    <location>
        <begin position="152"/>
        <end position="289"/>
    </location>
</feature>
<dbReference type="Pfam" id="PF00582">
    <property type="entry name" value="Usp"/>
    <property type="match status" value="2"/>
</dbReference>
<dbReference type="InterPro" id="IPR006016">
    <property type="entry name" value="UspA"/>
</dbReference>
<dbReference type="PANTHER" id="PTHR46268:SF27">
    <property type="entry name" value="UNIVERSAL STRESS PROTEIN RV2623"/>
    <property type="match status" value="1"/>
</dbReference>
<dbReference type="RefSeq" id="WP_091504211.1">
    <property type="nucleotide sequence ID" value="NZ_CBDQZW010000002.1"/>
</dbReference>
<dbReference type="PANTHER" id="PTHR46268">
    <property type="entry name" value="STRESS RESPONSE PROTEIN NHAX"/>
    <property type="match status" value="1"/>
</dbReference>
<dbReference type="PRINTS" id="PR01438">
    <property type="entry name" value="UNVRSLSTRESS"/>
</dbReference>
<keyword evidence="6" id="KW-1185">Reference proteome</keyword>
<evidence type="ECO:0000256" key="3">
    <source>
        <dbReference type="ARBA" id="ARBA00022840"/>
    </source>
</evidence>
<feature type="domain" description="UspA" evidence="4">
    <location>
        <begin position="8"/>
        <end position="144"/>
    </location>
</feature>
<organism evidence="5 6">
    <name type="scientific">Amycolatopsis sacchari</name>
    <dbReference type="NCBI Taxonomy" id="115433"/>
    <lineage>
        <taxon>Bacteria</taxon>
        <taxon>Bacillati</taxon>
        <taxon>Actinomycetota</taxon>
        <taxon>Actinomycetes</taxon>
        <taxon>Pseudonocardiales</taxon>
        <taxon>Pseudonocardiaceae</taxon>
        <taxon>Amycolatopsis</taxon>
    </lineage>
</organism>
<dbReference type="STRING" id="115433.SAMN05421835_101764"/>
<reference evidence="5 6" key="1">
    <citation type="submission" date="2016-10" db="EMBL/GenBank/DDBJ databases">
        <authorList>
            <person name="de Groot N.N."/>
        </authorList>
    </citation>
    <scope>NUCLEOTIDE SEQUENCE [LARGE SCALE GENOMIC DNA]</scope>
    <source>
        <strain evidence="5 6">DSM 44468</strain>
    </source>
</reference>
<dbReference type="OrthoDB" id="3404132at2"/>
<keyword evidence="2" id="KW-0547">Nucleotide-binding</keyword>
<accession>A0A1I3L164</accession>